<protein>
    <submittedName>
        <fullName evidence="1">Uncharacterized protein</fullName>
    </submittedName>
</protein>
<dbReference type="AlphaFoldDB" id="A0A6G1IQA1"/>
<reference evidence="1" key="1">
    <citation type="journal article" date="2020" name="Stud. Mycol.">
        <title>101 Dothideomycetes genomes: a test case for predicting lifestyles and emergence of pathogens.</title>
        <authorList>
            <person name="Haridas S."/>
            <person name="Albert R."/>
            <person name="Binder M."/>
            <person name="Bloem J."/>
            <person name="Labutti K."/>
            <person name="Salamov A."/>
            <person name="Andreopoulos B."/>
            <person name="Baker S."/>
            <person name="Barry K."/>
            <person name="Bills G."/>
            <person name="Bluhm B."/>
            <person name="Cannon C."/>
            <person name="Castanera R."/>
            <person name="Culley D."/>
            <person name="Daum C."/>
            <person name="Ezra D."/>
            <person name="Gonzalez J."/>
            <person name="Henrissat B."/>
            <person name="Kuo A."/>
            <person name="Liang C."/>
            <person name="Lipzen A."/>
            <person name="Lutzoni F."/>
            <person name="Magnuson J."/>
            <person name="Mondo S."/>
            <person name="Nolan M."/>
            <person name="Ohm R."/>
            <person name="Pangilinan J."/>
            <person name="Park H.-J."/>
            <person name="Ramirez L."/>
            <person name="Alfaro M."/>
            <person name="Sun H."/>
            <person name="Tritt A."/>
            <person name="Yoshinaga Y."/>
            <person name="Zwiers L.-H."/>
            <person name="Turgeon B."/>
            <person name="Goodwin S."/>
            <person name="Spatafora J."/>
            <person name="Crous P."/>
            <person name="Grigoriev I."/>
        </authorList>
    </citation>
    <scope>NUCLEOTIDE SEQUENCE</scope>
    <source>
        <strain evidence="1">CBS 122367</strain>
    </source>
</reference>
<proteinExistence type="predicted"/>
<keyword evidence="2" id="KW-1185">Reference proteome</keyword>
<evidence type="ECO:0000313" key="2">
    <source>
        <dbReference type="Proteomes" id="UP000799291"/>
    </source>
</evidence>
<dbReference type="EMBL" id="MU005598">
    <property type="protein sequence ID" value="KAF2680121.1"/>
    <property type="molecule type" value="Genomic_DNA"/>
</dbReference>
<evidence type="ECO:0000313" key="1">
    <source>
        <dbReference type="EMBL" id="KAF2680121.1"/>
    </source>
</evidence>
<sequence>MGASIGRVVRDDGGLDLLSGTVCSTIAVSCGEIRSEEVFSSGTAKPAMYVALITMQQAPRHTRPSAPPKLVSIPLLAVRTLGNASFPAPTAIIGSAIATPDVIRHG</sequence>
<organism evidence="1 2">
    <name type="scientific">Lentithecium fluviatile CBS 122367</name>
    <dbReference type="NCBI Taxonomy" id="1168545"/>
    <lineage>
        <taxon>Eukaryota</taxon>
        <taxon>Fungi</taxon>
        <taxon>Dikarya</taxon>
        <taxon>Ascomycota</taxon>
        <taxon>Pezizomycotina</taxon>
        <taxon>Dothideomycetes</taxon>
        <taxon>Pleosporomycetidae</taxon>
        <taxon>Pleosporales</taxon>
        <taxon>Massarineae</taxon>
        <taxon>Lentitheciaceae</taxon>
        <taxon>Lentithecium</taxon>
    </lineage>
</organism>
<dbReference type="PROSITE" id="PS51257">
    <property type="entry name" value="PROKAR_LIPOPROTEIN"/>
    <property type="match status" value="1"/>
</dbReference>
<name>A0A6G1IQA1_9PLEO</name>
<accession>A0A6G1IQA1</accession>
<gene>
    <name evidence="1" type="ORF">K458DRAFT_407449</name>
</gene>
<dbReference type="Proteomes" id="UP000799291">
    <property type="component" value="Unassembled WGS sequence"/>
</dbReference>